<organism evidence="9 10">
    <name type="scientific">Rotaria sordida</name>
    <dbReference type="NCBI Taxonomy" id="392033"/>
    <lineage>
        <taxon>Eukaryota</taxon>
        <taxon>Metazoa</taxon>
        <taxon>Spiralia</taxon>
        <taxon>Gnathifera</taxon>
        <taxon>Rotifera</taxon>
        <taxon>Eurotatoria</taxon>
        <taxon>Bdelloidea</taxon>
        <taxon>Philodinida</taxon>
        <taxon>Philodinidae</taxon>
        <taxon>Rotaria</taxon>
    </lineage>
</organism>
<feature type="transmembrane region" description="Helical" evidence="8">
    <location>
        <begin position="62"/>
        <end position="84"/>
    </location>
</feature>
<feature type="transmembrane region" description="Helical" evidence="8">
    <location>
        <begin position="248"/>
        <end position="266"/>
    </location>
</feature>
<reference evidence="9" key="1">
    <citation type="submission" date="2021-02" db="EMBL/GenBank/DDBJ databases">
        <authorList>
            <person name="Nowell W R."/>
        </authorList>
    </citation>
    <scope>NUCLEOTIDE SEQUENCE</scope>
</reference>
<feature type="transmembrane region" description="Helical" evidence="8">
    <location>
        <begin position="149"/>
        <end position="167"/>
    </location>
</feature>
<evidence type="ECO:0000256" key="7">
    <source>
        <dbReference type="ARBA" id="ARBA00039669"/>
    </source>
</evidence>
<evidence type="ECO:0000313" key="9">
    <source>
        <dbReference type="EMBL" id="CAF1101179.1"/>
    </source>
</evidence>
<feature type="transmembrane region" description="Helical" evidence="8">
    <location>
        <begin position="29"/>
        <end position="50"/>
    </location>
</feature>
<comment type="caution">
    <text evidence="9">The sequence shown here is derived from an EMBL/GenBank/DDBJ whole genome shotgun (WGS) entry which is preliminary data.</text>
</comment>
<evidence type="ECO:0000256" key="3">
    <source>
        <dbReference type="ARBA" id="ARBA00022448"/>
    </source>
</evidence>
<dbReference type="PANTHER" id="PTHR10778:SF8">
    <property type="entry name" value="ADENOSINE 3'-PHOSPHO 5'-PHOSPHOSULFATE TRANSPORTER 2"/>
    <property type="match status" value="1"/>
</dbReference>
<feature type="transmembrane region" description="Helical" evidence="8">
    <location>
        <begin position="301"/>
        <end position="320"/>
    </location>
</feature>
<evidence type="ECO:0000313" key="10">
    <source>
        <dbReference type="Proteomes" id="UP000663882"/>
    </source>
</evidence>
<evidence type="ECO:0000256" key="1">
    <source>
        <dbReference type="ARBA" id="ARBA00004141"/>
    </source>
</evidence>
<keyword evidence="3" id="KW-0813">Transport</keyword>
<feature type="transmembrane region" description="Helical" evidence="8">
    <location>
        <begin position="273"/>
        <end position="295"/>
    </location>
</feature>
<feature type="transmembrane region" description="Helical" evidence="8">
    <location>
        <begin position="173"/>
        <end position="196"/>
    </location>
</feature>
<dbReference type="EMBL" id="CAJNOO010001127">
    <property type="protein sequence ID" value="CAF1101179.1"/>
    <property type="molecule type" value="Genomic_DNA"/>
</dbReference>
<dbReference type="AlphaFoldDB" id="A0A814P0Q9"/>
<gene>
    <name evidence="9" type="ORF">RFH988_LOCUS19325</name>
</gene>
<sequence length="343" mass="38818">MNVMALQETHSVSDASPLQLHSLLPSHHAFRFISLSAQVFLYYLTCGYLLELIFTLEDFKYTSWFLSCYQFFIYSILSFIQIGFTGLSQRKASYRSYLILAILTVGSMGLSIHSVGYLNYPTQLMFKCCKLIPVLIGGIIIQKKRFNRYDVAATFCMSIGLIFFTLADSKVGLNFNAYGVIIVCLALVADAIIGNYQEKVMKTYHVSNVELIFYSFTFGFLLILLGLLVTNNLFSSIAFWNKHPLSTYGYALILSIFGYLGIDVVLNLIKEYGALICVTVTTCRKAITIILSFTLFSKPFVIDYVWSGLIVVLGIYLNVYSRNQIAFNSKISSYTNRLLSLFR</sequence>
<comment type="similarity">
    <text evidence="2">Belongs to the nucleotide-sugar transporter family. SLC35B subfamily.</text>
</comment>
<name>A0A814P0Q9_9BILA</name>
<feature type="transmembrane region" description="Helical" evidence="8">
    <location>
        <begin position="208"/>
        <end position="228"/>
    </location>
</feature>
<evidence type="ECO:0000256" key="6">
    <source>
        <dbReference type="ARBA" id="ARBA00023136"/>
    </source>
</evidence>
<dbReference type="OrthoDB" id="438495at2759"/>
<dbReference type="GO" id="GO:0046964">
    <property type="term" value="F:3'-phosphoadenosine 5'-phosphosulfate transmembrane transporter activity"/>
    <property type="evidence" value="ECO:0007669"/>
    <property type="project" value="TreeGrafter"/>
</dbReference>
<dbReference type="InterPro" id="IPR013657">
    <property type="entry name" value="SCL35B1-4/HUT1"/>
</dbReference>
<accession>A0A814P0Q9</accession>
<comment type="subcellular location">
    <subcellularLocation>
        <location evidence="1">Membrane</location>
        <topology evidence="1">Multi-pass membrane protein</topology>
    </subcellularLocation>
</comment>
<keyword evidence="6 8" id="KW-0472">Membrane</keyword>
<dbReference type="PANTHER" id="PTHR10778">
    <property type="entry name" value="SOLUTE CARRIER FAMILY 35 MEMBER B"/>
    <property type="match status" value="1"/>
</dbReference>
<protein>
    <recommendedName>
        <fullName evidence="7">Adenosine 3'-phospho 5'-phosphosulfate transporter 2</fullName>
    </recommendedName>
</protein>
<dbReference type="Proteomes" id="UP000663882">
    <property type="component" value="Unassembled WGS sequence"/>
</dbReference>
<keyword evidence="4 8" id="KW-0812">Transmembrane</keyword>
<evidence type="ECO:0000256" key="2">
    <source>
        <dbReference type="ARBA" id="ARBA00010694"/>
    </source>
</evidence>
<keyword evidence="5 8" id="KW-1133">Transmembrane helix</keyword>
<proteinExistence type="inferred from homology"/>
<evidence type="ECO:0000256" key="5">
    <source>
        <dbReference type="ARBA" id="ARBA00022989"/>
    </source>
</evidence>
<evidence type="ECO:0000256" key="8">
    <source>
        <dbReference type="SAM" id="Phobius"/>
    </source>
</evidence>
<dbReference type="GO" id="GO:0000139">
    <property type="term" value="C:Golgi membrane"/>
    <property type="evidence" value="ECO:0007669"/>
    <property type="project" value="TreeGrafter"/>
</dbReference>
<evidence type="ECO:0000256" key="4">
    <source>
        <dbReference type="ARBA" id="ARBA00022692"/>
    </source>
</evidence>
<dbReference type="Pfam" id="PF08449">
    <property type="entry name" value="UAA"/>
    <property type="match status" value="1"/>
</dbReference>
<dbReference type="GO" id="GO:0005789">
    <property type="term" value="C:endoplasmic reticulum membrane"/>
    <property type="evidence" value="ECO:0007669"/>
    <property type="project" value="TreeGrafter"/>
</dbReference>
<feature type="transmembrane region" description="Helical" evidence="8">
    <location>
        <begin position="96"/>
        <end position="118"/>
    </location>
</feature>